<comment type="similarity">
    <text evidence="5">Belongs to the YqgF HJR family.</text>
</comment>
<dbReference type="HAMAP" id="MF_00651">
    <property type="entry name" value="Nuclease_YqgF"/>
    <property type="match status" value="1"/>
</dbReference>
<dbReference type="Pfam" id="PF03652">
    <property type="entry name" value="RuvX"/>
    <property type="match status" value="1"/>
</dbReference>
<evidence type="ECO:0000256" key="4">
    <source>
        <dbReference type="ARBA" id="ARBA00022801"/>
    </source>
</evidence>
<evidence type="ECO:0000313" key="7">
    <source>
        <dbReference type="EMBL" id="MBD7960956.1"/>
    </source>
</evidence>
<dbReference type="SUPFAM" id="SSF53098">
    <property type="entry name" value="Ribonuclease H-like"/>
    <property type="match status" value="1"/>
</dbReference>
<keyword evidence="8" id="KW-1185">Reference proteome</keyword>
<dbReference type="InterPro" id="IPR006641">
    <property type="entry name" value="YqgF/RNaseH-like_dom"/>
</dbReference>
<evidence type="ECO:0000259" key="6">
    <source>
        <dbReference type="SMART" id="SM00732"/>
    </source>
</evidence>
<evidence type="ECO:0000256" key="2">
    <source>
        <dbReference type="ARBA" id="ARBA00022517"/>
    </source>
</evidence>
<dbReference type="SMART" id="SM00732">
    <property type="entry name" value="YqgFc"/>
    <property type="match status" value="1"/>
</dbReference>
<comment type="caution">
    <text evidence="7">The sequence shown here is derived from an EMBL/GenBank/DDBJ whole genome shotgun (WGS) entry which is preliminary data.</text>
</comment>
<protein>
    <recommendedName>
        <fullName evidence="5">Putative pre-16S rRNA nuclease</fullName>
        <ecNumber evidence="5">3.1.-.-</ecNumber>
    </recommendedName>
</protein>
<comment type="function">
    <text evidence="5">Could be a nuclease involved in processing of the 5'-end of pre-16S rRNA.</text>
</comment>
<name>A0ABR8SBU6_9BURK</name>
<keyword evidence="1 5" id="KW-0963">Cytoplasm</keyword>
<evidence type="ECO:0000256" key="1">
    <source>
        <dbReference type="ARBA" id="ARBA00022490"/>
    </source>
</evidence>
<comment type="subcellular location">
    <subcellularLocation>
        <location evidence="5">Cytoplasm</location>
    </subcellularLocation>
</comment>
<evidence type="ECO:0000256" key="3">
    <source>
        <dbReference type="ARBA" id="ARBA00022722"/>
    </source>
</evidence>
<dbReference type="Gene3D" id="3.30.420.140">
    <property type="entry name" value="YqgF/RNase H-like domain"/>
    <property type="match status" value="1"/>
</dbReference>
<reference evidence="7 8" key="1">
    <citation type="submission" date="2020-08" db="EMBL/GenBank/DDBJ databases">
        <title>A Genomic Blueprint of the Chicken Gut Microbiome.</title>
        <authorList>
            <person name="Gilroy R."/>
            <person name="Ravi A."/>
            <person name="Getino M."/>
            <person name="Pursley I."/>
            <person name="Horton D.L."/>
            <person name="Alikhan N.-F."/>
            <person name="Baker D."/>
            <person name="Gharbi K."/>
            <person name="Hall N."/>
            <person name="Watson M."/>
            <person name="Adriaenssens E.M."/>
            <person name="Foster-Nyarko E."/>
            <person name="Jarju S."/>
            <person name="Secka A."/>
            <person name="Antonio M."/>
            <person name="Oren A."/>
            <person name="Chaudhuri R."/>
            <person name="La Ragione R.M."/>
            <person name="Hildebrand F."/>
            <person name="Pallen M.J."/>
        </authorList>
    </citation>
    <scope>NUCLEOTIDE SEQUENCE [LARGE SCALE GENOMIC DNA]</scope>
    <source>
        <strain evidence="7 8">Sa2CVA6</strain>
    </source>
</reference>
<evidence type="ECO:0000256" key="5">
    <source>
        <dbReference type="HAMAP-Rule" id="MF_00651"/>
    </source>
</evidence>
<dbReference type="InterPro" id="IPR037027">
    <property type="entry name" value="YqgF/RNaseH-like_dom_sf"/>
</dbReference>
<dbReference type="CDD" id="cd16964">
    <property type="entry name" value="YqgF"/>
    <property type="match status" value="1"/>
</dbReference>
<evidence type="ECO:0000313" key="8">
    <source>
        <dbReference type="Proteomes" id="UP000634919"/>
    </source>
</evidence>
<dbReference type="Proteomes" id="UP000634919">
    <property type="component" value="Unassembled WGS sequence"/>
</dbReference>
<sequence length="154" mass="16488">MNTSTSDTRPSNAAAQAVDMPAQCPAHIQQFLAFDFGTKRTGAASGNRVFGAASPLPTIKAEGADARFAAVEKLIKEWQPQALVIGVPYHPDGNPHENTVKALKFGRQLRGRFNLPVYEVDERYSTTEALAGGAKDADAASACIILEQFLRSIA</sequence>
<dbReference type="EMBL" id="JACSQK010000005">
    <property type="protein sequence ID" value="MBD7960956.1"/>
    <property type="molecule type" value="Genomic_DNA"/>
</dbReference>
<feature type="domain" description="YqgF/RNase H-like" evidence="6">
    <location>
        <begin position="29"/>
        <end position="129"/>
    </location>
</feature>
<proteinExistence type="inferred from homology"/>
<dbReference type="PANTHER" id="PTHR33317:SF4">
    <property type="entry name" value="POLYNUCLEOTIDYL TRANSFERASE, RIBONUCLEASE H-LIKE SUPERFAMILY PROTEIN"/>
    <property type="match status" value="1"/>
</dbReference>
<keyword evidence="2 5" id="KW-0690">Ribosome biogenesis</keyword>
<gene>
    <name evidence="7" type="primary">ruvX</name>
    <name evidence="7" type="ORF">H9646_10705</name>
</gene>
<dbReference type="PANTHER" id="PTHR33317">
    <property type="entry name" value="POLYNUCLEOTIDYL TRANSFERASE, RIBONUCLEASE H-LIKE SUPERFAMILY PROTEIN"/>
    <property type="match status" value="1"/>
</dbReference>
<keyword evidence="4 5" id="KW-0378">Hydrolase</keyword>
<dbReference type="InterPro" id="IPR005227">
    <property type="entry name" value="YqgF"/>
</dbReference>
<accession>A0ABR8SBU6</accession>
<dbReference type="NCBIfam" id="TIGR00250">
    <property type="entry name" value="RNAse_H_YqgF"/>
    <property type="match status" value="1"/>
</dbReference>
<organism evidence="7 8">
    <name type="scientific">Comamonas avium</name>
    <dbReference type="NCBI Taxonomy" id="2762231"/>
    <lineage>
        <taxon>Bacteria</taxon>
        <taxon>Pseudomonadati</taxon>
        <taxon>Pseudomonadota</taxon>
        <taxon>Betaproteobacteria</taxon>
        <taxon>Burkholderiales</taxon>
        <taxon>Comamonadaceae</taxon>
        <taxon>Comamonas</taxon>
    </lineage>
</organism>
<keyword evidence="3 5" id="KW-0540">Nuclease</keyword>
<dbReference type="InterPro" id="IPR012337">
    <property type="entry name" value="RNaseH-like_sf"/>
</dbReference>
<dbReference type="EC" id="3.1.-.-" evidence="5"/>